<evidence type="ECO:0000256" key="7">
    <source>
        <dbReference type="ARBA" id="ARBA00023237"/>
    </source>
</evidence>
<dbReference type="InterPro" id="IPR003368">
    <property type="entry name" value="POMP_repeat"/>
</dbReference>
<dbReference type="AlphaFoldDB" id="A0A368VBA0"/>
<dbReference type="PANTHER" id="PTHR11319">
    <property type="entry name" value="G PROTEIN-COUPLED RECEPTOR-RELATED"/>
    <property type="match status" value="1"/>
</dbReference>
<dbReference type="InterPro" id="IPR012334">
    <property type="entry name" value="Pectin_lyas_fold"/>
</dbReference>
<protein>
    <submittedName>
        <fullName evidence="9">Putative outer membrane repeat protein</fullName>
    </submittedName>
</protein>
<evidence type="ECO:0000259" key="8">
    <source>
        <dbReference type="Pfam" id="PF13229"/>
    </source>
</evidence>
<gene>
    <name evidence="9" type="ORF">DFO77_104166</name>
</gene>
<dbReference type="InterPro" id="IPR039448">
    <property type="entry name" value="Beta_helix"/>
</dbReference>
<accession>A0A368VBA0</accession>
<dbReference type="Proteomes" id="UP000252733">
    <property type="component" value="Unassembled WGS sequence"/>
</dbReference>
<proteinExistence type="predicted"/>
<evidence type="ECO:0000313" key="10">
    <source>
        <dbReference type="Proteomes" id="UP000252733"/>
    </source>
</evidence>
<dbReference type="SUPFAM" id="SSF51126">
    <property type="entry name" value="Pectin lyase-like"/>
    <property type="match status" value="1"/>
</dbReference>
<name>A0A368VBA0_9BACT</name>
<evidence type="ECO:0000313" key="9">
    <source>
        <dbReference type="EMBL" id="RCW38408.1"/>
    </source>
</evidence>
<evidence type="ECO:0000256" key="2">
    <source>
        <dbReference type="ARBA" id="ARBA00004442"/>
    </source>
</evidence>
<evidence type="ECO:0000256" key="1">
    <source>
        <dbReference type="ARBA" id="ARBA00004196"/>
    </source>
</evidence>
<evidence type="ECO:0000256" key="6">
    <source>
        <dbReference type="ARBA" id="ARBA00023136"/>
    </source>
</evidence>
<dbReference type="EMBL" id="QPIZ01000004">
    <property type="protein sequence ID" value="RCW38408.1"/>
    <property type="molecule type" value="Genomic_DNA"/>
</dbReference>
<dbReference type="NCBIfam" id="NF041518">
    <property type="entry name" value="choice_anch_Q"/>
    <property type="match status" value="1"/>
</dbReference>
<dbReference type="GO" id="GO:0005576">
    <property type="term" value="C:extracellular region"/>
    <property type="evidence" value="ECO:0007669"/>
    <property type="project" value="UniProtKB-SubCell"/>
</dbReference>
<sequence length="502" mass="53370">MRKLYYSLISLLFILFLTQELYALDVSGSVITNTTWGPEQVNVTDDVTISASVTIAAGTRIVVADQTMITVTSAGSIQANGVSGSEIVFTAENPATGWRGIFFDSGTGDDLSSSFEYTTFEYGNADGSSASTNAGGAVSISYHSDILFVNCHFEYNQAATYGGAINSAYSQLILENCMFKSNKAEGSGGGAVHITNSDGNVLRIENCEFYNNYAYTGGAIQAEFAGGLNVSGSVFANNESNFGGAVTISQSSSNDISFVSNTFVNNLANNSSGAVVNVTAYTERLSFINNIVFGNENGSGEAMAINFGNQPSNPVFQNCLIEGGQSSVSGLPGSVTWLDIIDEAPGFVLASSGVGNSFDGSSADWQLSDQSPCINAGLEDVSGLGLPDYDLAGNPRIQQERIDMGALESSFVPTSIVNRLDNVDFKLWYRRDSEQIVVQTEDHEYFTGALYNITGALVEDKRPASFQNQMIFSAAGLNRGIYVVTLFRSDGKALKVSKVLVN</sequence>
<evidence type="ECO:0000256" key="3">
    <source>
        <dbReference type="ARBA" id="ARBA00004613"/>
    </source>
</evidence>
<organism evidence="9 10">
    <name type="scientific">Marinilabilia salmonicolor</name>
    <dbReference type="NCBI Taxonomy" id="989"/>
    <lineage>
        <taxon>Bacteria</taxon>
        <taxon>Pseudomonadati</taxon>
        <taxon>Bacteroidota</taxon>
        <taxon>Bacteroidia</taxon>
        <taxon>Marinilabiliales</taxon>
        <taxon>Marinilabiliaceae</taxon>
        <taxon>Marinilabilia</taxon>
    </lineage>
</organism>
<dbReference type="Gene3D" id="2.160.20.10">
    <property type="entry name" value="Single-stranded right-handed beta-helix, Pectin lyase-like"/>
    <property type="match status" value="1"/>
</dbReference>
<keyword evidence="7" id="KW-0998">Cell outer membrane</keyword>
<dbReference type="NCBIfam" id="TIGR01376">
    <property type="entry name" value="POMP_repeat"/>
    <property type="match status" value="1"/>
</dbReference>
<dbReference type="RefSeq" id="WP_114436568.1">
    <property type="nucleotide sequence ID" value="NZ_QPIZ01000004.1"/>
</dbReference>
<keyword evidence="6" id="KW-0472">Membrane</keyword>
<dbReference type="Pfam" id="PF13229">
    <property type="entry name" value="Beta_helix"/>
    <property type="match status" value="1"/>
</dbReference>
<evidence type="ECO:0000256" key="5">
    <source>
        <dbReference type="ARBA" id="ARBA00022729"/>
    </source>
</evidence>
<comment type="subcellular location">
    <subcellularLocation>
        <location evidence="1">Cell envelope</location>
    </subcellularLocation>
    <subcellularLocation>
        <location evidence="2">Cell outer membrane</location>
    </subcellularLocation>
    <subcellularLocation>
        <location evidence="3">Secreted</location>
    </subcellularLocation>
</comment>
<comment type="caution">
    <text evidence="9">The sequence shown here is derived from an EMBL/GenBank/DDBJ whole genome shotgun (WGS) entry which is preliminary data.</text>
</comment>
<feature type="domain" description="Right handed beta helix" evidence="8">
    <location>
        <begin position="107"/>
        <end position="263"/>
    </location>
</feature>
<dbReference type="PANTHER" id="PTHR11319:SF35">
    <property type="entry name" value="OUTER MEMBRANE PROTEIN PMPC-RELATED"/>
    <property type="match status" value="1"/>
</dbReference>
<keyword evidence="5" id="KW-0732">Signal</keyword>
<dbReference type="GO" id="GO:0009279">
    <property type="term" value="C:cell outer membrane"/>
    <property type="evidence" value="ECO:0007669"/>
    <property type="project" value="UniProtKB-SubCell"/>
</dbReference>
<evidence type="ECO:0000256" key="4">
    <source>
        <dbReference type="ARBA" id="ARBA00022525"/>
    </source>
</evidence>
<reference evidence="9 10" key="1">
    <citation type="submission" date="2018-07" db="EMBL/GenBank/DDBJ databases">
        <title>Freshwater and sediment microbial communities from various areas in North America, analyzing microbe dynamics in response to fracking.</title>
        <authorList>
            <person name="Lamendella R."/>
        </authorList>
    </citation>
    <scope>NUCLEOTIDE SEQUENCE [LARGE SCALE GENOMIC DNA]</scope>
    <source>
        <strain evidence="9 10">160A</strain>
    </source>
</reference>
<dbReference type="InterPro" id="IPR011050">
    <property type="entry name" value="Pectin_lyase_fold/virulence"/>
</dbReference>
<keyword evidence="4" id="KW-0964">Secreted</keyword>
<keyword evidence="10" id="KW-1185">Reference proteome</keyword>
<dbReference type="InterPro" id="IPR059226">
    <property type="entry name" value="Choice_anch_Q_dom"/>
</dbReference>